<dbReference type="InterPro" id="IPR037914">
    <property type="entry name" value="SpoVT-AbrB_sf"/>
</dbReference>
<name>A0A0W8F2K0_9ZZZZ</name>
<sequence length="88" mass="10077">MDIGIIRMSSKGQIVIPSHMRQGLSEGEQLLLIREGGRFILKPLDELEPAVKEDILFAEQTERAFLECEKGRFTRKKGADFIDDLKSW</sequence>
<feature type="domain" description="SpoVT-AbrB" evidence="1">
    <location>
        <begin position="3"/>
        <end position="46"/>
    </location>
</feature>
<organism evidence="2">
    <name type="scientific">hydrocarbon metagenome</name>
    <dbReference type="NCBI Taxonomy" id="938273"/>
    <lineage>
        <taxon>unclassified sequences</taxon>
        <taxon>metagenomes</taxon>
        <taxon>ecological metagenomes</taxon>
    </lineage>
</organism>
<accession>A0A0W8F2K0</accession>
<comment type="caution">
    <text evidence="2">The sequence shown here is derived from an EMBL/GenBank/DDBJ whole genome shotgun (WGS) entry which is preliminary data.</text>
</comment>
<dbReference type="InterPro" id="IPR007159">
    <property type="entry name" value="SpoVT-AbrB_dom"/>
</dbReference>
<dbReference type="PROSITE" id="PS51740">
    <property type="entry name" value="SPOVT_ABRB"/>
    <property type="match status" value="1"/>
</dbReference>
<dbReference type="NCBIfam" id="TIGR01439">
    <property type="entry name" value="lp_hng_hel_AbrB"/>
    <property type="match status" value="1"/>
</dbReference>
<dbReference type="SMART" id="SM00966">
    <property type="entry name" value="SpoVT_AbrB"/>
    <property type="match status" value="1"/>
</dbReference>
<evidence type="ECO:0000313" key="2">
    <source>
        <dbReference type="EMBL" id="KUG15057.1"/>
    </source>
</evidence>
<gene>
    <name evidence="2" type="ORF">ASZ90_015276</name>
</gene>
<reference evidence="2" key="1">
    <citation type="journal article" date="2015" name="Proc. Natl. Acad. Sci. U.S.A.">
        <title>Networks of energetic and metabolic interactions define dynamics in microbial communities.</title>
        <authorList>
            <person name="Embree M."/>
            <person name="Liu J.K."/>
            <person name="Al-Bassam M.M."/>
            <person name="Zengler K."/>
        </authorList>
    </citation>
    <scope>NUCLEOTIDE SEQUENCE</scope>
</reference>
<proteinExistence type="predicted"/>
<dbReference type="AlphaFoldDB" id="A0A0W8F2K0"/>
<dbReference type="Pfam" id="PF04014">
    <property type="entry name" value="MazE_antitoxin"/>
    <property type="match status" value="1"/>
</dbReference>
<protein>
    <recommendedName>
        <fullName evidence="1">SpoVT-AbrB domain-containing protein</fullName>
    </recommendedName>
</protein>
<dbReference type="SUPFAM" id="SSF89447">
    <property type="entry name" value="AbrB/MazE/MraZ-like"/>
    <property type="match status" value="1"/>
</dbReference>
<dbReference type="EMBL" id="LNQE01001591">
    <property type="protein sequence ID" value="KUG15057.1"/>
    <property type="molecule type" value="Genomic_DNA"/>
</dbReference>
<dbReference type="GO" id="GO:0003677">
    <property type="term" value="F:DNA binding"/>
    <property type="evidence" value="ECO:0007669"/>
    <property type="project" value="InterPro"/>
</dbReference>
<evidence type="ECO:0000259" key="1">
    <source>
        <dbReference type="PROSITE" id="PS51740"/>
    </source>
</evidence>